<protein>
    <recommendedName>
        <fullName evidence="3">F-box domain-containing protein</fullName>
    </recommendedName>
</protein>
<proteinExistence type="predicted"/>
<reference evidence="1 2" key="1">
    <citation type="submission" date="2020-01" db="EMBL/GenBank/DDBJ databases">
        <authorList>
            <consortium name="DOE Joint Genome Institute"/>
            <person name="Haridas S."/>
            <person name="Albert R."/>
            <person name="Binder M."/>
            <person name="Bloem J."/>
            <person name="Labutti K."/>
            <person name="Salamov A."/>
            <person name="Andreopoulos B."/>
            <person name="Baker S.E."/>
            <person name="Barry K."/>
            <person name="Bills G."/>
            <person name="Bluhm B.H."/>
            <person name="Cannon C."/>
            <person name="Castanera R."/>
            <person name="Culley D.E."/>
            <person name="Daum C."/>
            <person name="Ezra D."/>
            <person name="Gonzalez J.B."/>
            <person name="Henrissat B."/>
            <person name="Kuo A."/>
            <person name="Liang C."/>
            <person name="Lipzen A."/>
            <person name="Lutzoni F."/>
            <person name="Magnuson J."/>
            <person name="Mondo S."/>
            <person name="Nolan M."/>
            <person name="Ohm R."/>
            <person name="Pangilinan J."/>
            <person name="Park H.-J.H."/>
            <person name="Ramirez L."/>
            <person name="Alfaro M."/>
            <person name="Sun H."/>
            <person name="Tritt A."/>
            <person name="Yoshinaga Y."/>
            <person name="Zwiers L.-H.L."/>
            <person name="Turgeon B.G."/>
            <person name="Goodwin S.B."/>
            <person name="Spatafora J.W."/>
            <person name="Crous P.W."/>
            <person name="Grigoriev I.V."/>
        </authorList>
    </citation>
    <scope>NUCLEOTIDE SEQUENCE [LARGE SCALE GENOMIC DNA]</scope>
    <source>
        <strain evidence="1 2">CBS 611.86</strain>
    </source>
</reference>
<sequence length="332" mass="38054">MPGFFDLPRELRDQILDLTLSSPITIPLNSTRKVSNDHVYWHDLRRVFYPTWHAAHRPNALGLLLSNRQLYAETFHLLSKEPPIFVLDLAIVNESWLWLTWRFIPPNSLPLLEKVQINLIPCCTEEERVLQVDWSDQYHLGQQLHNTICSVLKRFLTVGAVGDLTDAEKRRLGREYSSAAREPQHFRNLRVKSLVFNIDTTNYGSGNDELAFNDVPARFIEGMAHLNNHPLYPVSPWAAAQCLTWLASRMDDLLAKGPLKPFNLTKVLYERVGTITFTLDGKVERVIDITDYVCSTSLPVRQSANHVRHPRFSAFRGERRVMRSALGLDSGT</sequence>
<evidence type="ECO:0000313" key="1">
    <source>
        <dbReference type="EMBL" id="KAF2869221.1"/>
    </source>
</evidence>
<dbReference type="EMBL" id="JAADJZ010000017">
    <property type="protein sequence ID" value="KAF2869221.1"/>
    <property type="molecule type" value="Genomic_DNA"/>
</dbReference>
<gene>
    <name evidence="1" type="ORF">BDV95DRAFT_578617</name>
</gene>
<evidence type="ECO:0008006" key="3">
    <source>
        <dbReference type="Google" id="ProtNLM"/>
    </source>
</evidence>
<comment type="caution">
    <text evidence="1">The sequence shown here is derived from an EMBL/GenBank/DDBJ whole genome shotgun (WGS) entry which is preliminary data.</text>
</comment>
<evidence type="ECO:0000313" key="2">
    <source>
        <dbReference type="Proteomes" id="UP000481861"/>
    </source>
</evidence>
<dbReference type="Proteomes" id="UP000481861">
    <property type="component" value="Unassembled WGS sequence"/>
</dbReference>
<organism evidence="1 2">
    <name type="scientific">Massariosphaeria phaeospora</name>
    <dbReference type="NCBI Taxonomy" id="100035"/>
    <lineage>
        <taxon>Eukaryota</taxon>
        <taxon>Fungi</taxon>
        <taxon>Dikarya</taxon>
        <taxon>Ascomycota</taxon>
        <taxon>Pezizomycotina</taxon>
        <taxon>Dothideomycetes</taxon>
        <taxon>Pleosporomycetidae</taxon>
        <taxon>Pleosporales</taxon>
        <taxon>Pleosporales incertae sedis</taxon>
        <taxon>Massariosphaeria</taxon>
    </lineage>
</organism>
<dbReference type="AlphaFoldDB" id="A0A7C8M6N2"/>
<name>A0A7C8M6N2_9PLEO</name>
<dbReference type="OrthoDB" id="2823490at2759"/>
<accession>A0A7C8M6N2</accession>
<keyword evidence="2" id="KW-1185">Reference proteome</keyword>